<reference evidence="15" key="2">
    <citation type="journal article" date="2021" name="PeerJ">
        <title>Extensive microbial diversity within the chicken gut microbiome revealed by metagenomics and culture.</title>
        <authorList>
            <person name="Gilroy R."/>
            <person name="Ravi A."/>
            <person name="Getino M."/>
            <person name="Pursley I."/>
            <person name="Horton D.L."/>
            <person name="Alikhan N.F."/>
            <person name="Baker D."/>
            <person name="Gharbi K."/>
            <person name="Hall N."/>
            <person name="Watson M."/>
            <person name="Adriaenssens E.M."/>
            <person name="Foster-Nyarko E."/>
            <person name="Jarju S."/>
            <person name="Secka A."/>
            <person name="Antonio M."/>
            <person name="Oren A."/>
            <person name="Chaudhuri R.R."/>
            <person name="La Ragione R."/>
            <person name="Hildebrand F."/>
            <person name="Pallen M.J."/>
        </authorList>
    </citation>
    <scope>NUCLEOTIDE SEQUENCE</scope>
    <source>
        <strain evidence="15">ChiHjej13B12-12457</strain>
    </source>
</reference>
<evidence type="ECO:0000256" key="3">
    <source>
        <dbReference type="ARBA" id="ARBA00012356"/>
    </source>
</evidence>
<dbReference type="Proteomes" id="UP000886744">
    <property type="component" value="Unassembled WGS sequence"/>
</dbReference>
<comment type="catalytic activity">
    <reaction evidence="11">
        <text>a fatty acyl-[ACP] + malonyl-[ACP] + H(+) = a 3-oxoacyl-[ACP] + holo-[ACP] + CO2</text>
        <dbReference type="Rhea" id="RHEA:22836"/>
        <dbReference type="Rhea" id="RHEA-COMP:9623"/>
        <dbReference type="Rhea" id="RHEA-COMP:9685"/>
        <dbReference type="Rhea" id="RHEA-COMP:9916"/>
        <dbReference type="Rhea" id="RHEA-COMP:14125"/>
        <dbReference type="ChEBI" id="CHEBI:15378"/>
        <dbReference type="ChEBI" id="CHEBI:16526"/>
        <dbReference type="ChEBI" id="CHEBI:64479"/>
        <dbReference type="ChEBI" id="CHEBI:78449"/>
        <dbReference type="ChEBI" id="CHEBI:78776"/>
        <dbReference type="ChEBI" id="CHEBI:138651"/>
    </reaction>
</comment>
<protein>
    <recommendedName>
        <fullName evidence="4 11">3-oxoacyl-[acyl-carrier-protein] synthase 2</fullName>
        <ecNumber evidence="3 11">2.3.1.179</ecNumber>
    </recommendedName>
</protein>
<comment type="function">
    <text evidence="11">Involved in the type II fatty acid elongation cycle. Catalyzes the elongation of a wide range of acyl-ACP by the addition of two carbons from malonyl-ACP to an acyl acceptor. Can efficiently catalyze the conversion of palmitoleoyl-ACP (cis-hexadec-9-enoyl-ACP) to cis-vaccenoyl-ACP (cis-octadec-11-enoyl-ACP), an essential step in the thermal regulation of fatty acid composition.</text>
</comment>
<keyword evidence="7" id="KW-0276">Fatty acid metabolism</keyword>
<evidence type="ECO:0000256" key="6">
    <source>
        <dbReference type="ARBA" id="ARBA00022679"/>
    </source>
</evidence>
<dbReference type="GO" id="GO:0005829">
    <property type="term" value="C:cytosol"/>
    <property type="evidence" value="ECO:0007669"/>
    <property type="project" value="TreeGrafter"/>
</dbReference>
<keyword evidence="8" id="KW-0443">Lipid metabolism</keyword>
<dbReference type="PROSITE" id="PS00606">
    <property type="entry name" value="KS3_1"/>
    <property type="match status" value="1"/>
</dbReference>
<keyword evidence="9 11" id="KW-0275">Fatty acid biosynthesis</keyword>
<dbReference type="InterPro" id="IPR016039">
    <property type="entry name" value="Thiolase-like"/>
</dbReference>
<dbReference type="CDD" id="cd00834">
    <property type="entry name" value="KAS_I_II"/>
    <property type="match status" value="1"/>
</dbReference>
<dbReference type="InterPro" id="IPR020841">
    <property type="entry name" value="PKS_Beta-ketoAc_synthase_dom"/>
</dbReference>
<dbReference type="PANTHER" id="PTHR11712">
    <property type="entry name" value="POLYKETIDE SYNTHASE-RELATED"/>
    <property type="match status" value="1"/>
</dbReference>
<dbReference type="InterPro" id="IPR014030">
    <property type="entry name" value="Ketoacyl_synth_N"/>
</dbReference>
<evidence type="ECO:0000256" key="12">
    <source>
        <dbReference type="PIRSR" id="PIRSR000447-1"/>
    </source>
</evidence>
<keyword evidence="6 11" id="KW-0808">Transferase</keyword>
<dbReference type="PIRSF" id="PIRSF000447">
    <property type="entry name" value="KAS_II"/>
    <property type="match status" value="1"/>
</dbReference>
<evidence type="ECO:0000313" key="15">
    <source>
        <dbReference type="EMBL" id="HIR63364.1"/>
    </source>
</evidence>
<evidence type="ECO:0000256" key="11">
    <source>
        <dbReference type="PIRNR" id="PIRNR000447"/>
    </source>
</evidence>
<dbReference type="SMART" id="SM00825">
    <property type="entry name" value="PKS_KS"/>
    <property type="match status" value="1"/>
</dbReference>
<organism evidence="15 16">
    <name type="scientific">Candidatus Coprenecus avistercoris</name>
    <dbReference type="NCBI Taxonomy" id="2840730"/>
    <lineage>
        <taxon>Bacteria</taxon>
        <taxon>Pseudomonadati</taxon>
        <taxon>Bacteroidota</taxon>
        <taxon>Bacteroidia</taxon>
        <taxon>Bacteroidales</taxon>
        <taxon>Rikenellaceae</taxon>
        <taxon>Rikenellaceae incertae sedis</taxon>
        <taxon>Candidatus Coprenecus</taxon>
    </lineage>
</organism>
<keyword evidence="5 11" id="KW-0444">Lipid biosynthesis</keyword>
<comment type="catalytic activity">
    <reaction evidence="11">
        <text>(9Z)-hexadecenoyl-[ACP] + malonyl-[ACP] + H(+) = 3-oxo-(11Z)-octadecenoyl-[ACP] + holo-[ACP] + CO2</text>
        <dbReference type="Rhea" id="RHEA:55040"/>
        <dbReference type="Rhea" id="RHEA-COMP:9623"/>
        <dbReference type="Rhea" id="RHEA-COMP:9685"/>
        <dbReference type="Rhea" id="RHEA-COMP:10800"/>
        <dbReference type="Rhea" id="RHEA-COMP:14074"/>
        <dbReference type="ChEBI" id="CHEBI:15378"/>
        <dbReference type="ChEBI" id="CHEBI:16526"/>
        <dbReference type="ChEBI" id="CHEBI:64479"/>
        <dbReference type="ChEBI" id="CHEBI:78449"/>
        <dbReference type="ChEBI" id="CHEBI:83989"/>
        <dbReference type="ChEBI" id="CHEBI:138538"/>
        <dbReference type="EC" id="2.3.1.179"/>
    </reaction>
</comment>
<dbReference type="NCBIfam" id="TIGR03150">
    <property type="entry name" value="fabF"/>
    <property type="match status" value="1"/>
</dbReference>
<dbReference type="AlphaFoldDB" id="A0A9D1E2S6"/>
<dbReference type="Pfam" id="PF00109">
    <property type="entry name" value="ketoacyl-synt"/>
    <property type="match status" value="1"/>
</dbReference>
<comment type="similarity">
    <text evidence="2 11 13">Belongs to the thiolase-like superfamily. Beta-ketoacyl-ACP synthases family.</text>
</comment>
<dbReference type="FunFam" id="3.40.47.10:FF:000018">
    <property type="entry name" value="3-oxoacyl-[acyl-carrier-protein] synthase 2"/>
    <property type="match status" value="1"/>
</dbReference>
<name>A0A9D1E2S6_9BACT</name>
<dbReference type="PANTHER" id="PTHR11712:SF336">
    <property type="entry name" value="3-OXOACYL-[ACYL-CARRIER-PROTEIN] SYNTHASE, MITOCHONDRIAL"/>
    <property type="match status" value="1"/>
</dbReference>
<dbReference type="SUPFAM" id="SSF53901">
    <property type="entry name" value="Thiolase-like"/>
    <property type="match status" value="2"/>
</dbReference>
<dbReference type="Gene3D" id="3.40.47.10">
    <property type="match status" value="1"/>
</dbReference>
<comment type="pathway">
    <text evidence="1 11">Lipid metabolism; fatty acid biosynthesis.</text>
</comment>
<evidence type="ECO:0000256" key="9">
    <source>
        <dbReference type="ARBA" id="ARBA00023160"/>
    </source>
</evidence>
<dbReference type="InterPro" id="IPR000794">
    <property type="entry name" value="Beta-ketoacyl_synthase"/>
</dbReference>
<evidence type="ECO:0000259" key="14">
    <source>
        <dbReference type="PROSITE" id="PS52004"/>
    </source>
</evidence>
<evidence type="ECO:0000256" key="2">
    <source>
        <dbReference type="ARBA" id="ARBA00008467"/>
    </source>
</evidence>
<dbReference type="InterPro" id="IPR017568">
    <property type="entry name" value="3-oxoacyl-ACP_synth-2"/>
</dbReference>
<dbReference type="InterPro" id="IPR014031">
    <property type="entry name" value="Ketoacyl_synth_C"/>
</dbReference>
<evidence type="ECO:0000256" key="5">
    <source>
        <dbReference type="ARBA" id="ARBA00022516"/>
    </source>
</evidence>
<dbReference type="FunFam" id="3.40.47.10:FF:000029">
    <property type="entry name" value="3-oxoacyl-[acyl-carrier-protein] synthase 1"/>
    <property type="match status" value="1"/>
</dbReference>
<evidence type="ECO:0000256" key="13">
    <source>
        <dbReference type="RuleBase" id="RU003694"/>
    </source>
</evidence>
<evidence type="ECO:0000256" key="7">
    <source>
        <dbReference type="ARBA" id="ARBA00022832"/>
    </source>
</evidence>
<evidence type="ECO:0000256" key="1">
    <source>
        <dbReference type="ARBA" id="ARBA00005194"/>
    </source>
</evidence>
<dbReference type="EMBL" id="DVHI01000096">
    <property type="protein sequence ID" value="HIR63364.1"/>
    <property type="molecule type" value="Genomic_DNA"/>
</dbReference>
<keyword evidence="10 11" id="KW-0012">Acyltransferase</keyword>
<evidence type="ECO:0000256" key="4">
    <source>
        <dbReference type="ARBA" id="ARBA00014657"/>
    </source>
</evidence>
<evidence type="ECO:0000256" key="8">
    <source>
        <dbReference type="ARBA" id="ARBA00023098"/>
    </source>
</evidence>
<evidence type="ECO:0000313" key="16">
    <source>
        <dbReference type="Proteomes" id="UP000886744"/>
    </source>
</evidence>
<dbReference type="PROSITE" id="PS52004">
    <property type="entry name" value="KS3_2"/>
    <property type="match status" value="1"/>
</dbReference>
<dbReference type="InterPro" id="IPR018201">
    <property type="entry name" value="Ketoacyl_synth_AS"/>
</dbReference>
<feature type="domain" description="Ketosynthase family 3 (KS3)" evidence="14">
    <location>
        <begin position="2"/>
        <end position="420"/>
    </location>
</feature>
<comment type="caution">
    <text evidence="15">The sequence shown here is derived from an EMBL/GenBank/DDBJ whole genome shotgun (WGS) entry which is preliminary data.</text>
</comment>
<gene>
    <name evidence="15" type="primary">fabF</name>
    <name evidence="15" type="ORF">IAC94_07595</name>
</gene>
<accession>A0A9D1E2S6</accession>
<dbReference type="GO" id="GO:0030497">
    <property type="term" value="P:fatty acid elongation"/>
    <property type="evidence" value="ECO:0007669"/>
    <property type="project" value="UniProtKB-ARBA"/>
</dbReference>
<reference evidence="15" key="1">
    <citation type="submission" date="2020-10" db="EMBL/GenBank/DDBJ databases">
        <authorList>
            <person name="Gilroy R."/>
        </authorList>
    </citation>
    <scope>NUCLEOTIDE SEQUENCE</scope>
    <source>
        <strain evidence="15">ChiHjej13B12-12457</strain>
    </source>
</reference>
<dbReference type="GO" id="GO:0004315">
    <property type="term" value="F:3-oxoacyl-[acyl-carrier-protein] synthase activity"/>
    <property type="evidence" value="ECO:0007669"/>
    <property type="project" value="UniProtKB-UniRule"/>
</dbReference>
<proteinExistence type="inferred from homology"/>
<dbReference type="EC" id="2.3.1.179" evidence="3 11"/>
<sequence length="421" mass="44086">MEKRVVVTGLGVVSPVGNNVETFWKNLVDGVCGIDFIKQFPTDDLSVKIAGEVKDFKPADYGIEPKAARKFDRFCLFALAAANQAVAMSGLKATDDEEDNTPGTVHSDRFGVYIGSGIGGMHSFVNETAKMIKDGPQWISPLFIPTMISNIAAGNVAIAHHAKGVCLPIVTACATGTHSIGEAYRAIKFGYADAIIAGGAEAAVNPLAIGGFSNSKALSPAEDPMAASLPFDARRQGFVIAEGAGVVVLEEYEHAMARGARIYAEICGYGNTCDAYHYTAPCPDGSTPAKAFRQALTEAHYSTSDLLHINTHGTGTPLNDKSETAAIKLALGEAEARRAILCSTKSMTGHALGAAGGIEAVAAVLALDNGIVPPTIHYEVPDPECDLDVNPNHAREAKLTMALSSSLGFGGHNAVLAFRLV</sequence>
<feature type="active site" description="For beta-ketoacyl synthase activity" evidence="12">
    <location>
        <position position="173"/>
    </location>
</feature>
<dbReference type="Pfam" id="PF02801">
    <property type="entry name" value="Ketoacyl-synt_C"/>
    <property type="match status" value="1"/>
</dbReference>
<evidence type="ECO:0000256" key="10">
    <source>
        <dbReference type="ARBA" id="ARBA00023315"/>
    </source>
</evidence>
<dbReference type="NCBIfam" id="NF005589">
    <property type="entry name" value="PRK07314.1"/>
    <property type="match status" value="1"/>
</dbReference>